<feature type="domain" description="Prophage endopeptidase tail N-terminal" evidence="2">
    <location>
        <begin position="2"/>
        <end position="83"/>
    </location>
</feature>
<protein>
    <submittedName>
        <fullName evidence="3">Prophage endopeptidase tail family protein</fullName>
    </submittedName>
</protein>
<evidence type="ECO:0000313" key="4">
    <source>
        <dbReference type="Proteomes" id="UP001280897"/>
    </source>
</evidence>
<name>A0AAW8YI33_PEDAC</name>
<dbReference type="EMBL" id="JAWJAV010000003">
    <property type="protein sequence ID" value="MDV2621154.1"/>
    <property type="molecule type" value="Genomic_DNA"/>
</dbReference>
<proteinExistence type="predicted"/>
<comment type="caution">
    <text evidence="3">The sequence shown here is derived from an EMBL/GenBank/DDBJ whole genome shotgun (WGS) entry which is preliminary data.</text>
</comment>
<reference evidence="3" key="2">
    <citation type="submission" date="2023-10" db="EMBL/GenBank/DDBJ databases">
        <authorList>
            <person name="Khurajog B."/>
        </authorList>
    </citation>
    <scope>NUCLEOTIDE SEQUENCE</scope>
    <source>
        <strain evidence="3">BF9</strain>
    </source>
</reference>
<dbReference type="AlphaFoldDB" id="A0AAW8YI33"/>
<sequence>MVIVTDIAGNQAPLLVSDVHVTKQLNQVEQLDFTTANIPGNEQAYEMVQARSLFTIPETGQVYRITQEDGQSLSDYYQKSVTALQVVQDLDEHLVKGTLKGNQSLDAVMKFITAGTKFTYTIHDQVPNHNFTDGIGRSRALDLFNESVINAFGVEYTATGYHIDLYKSIGKKNAFVFIDNNDIYSLANSADYTPIRTHIYGEGPTDDNDKPKFTADYTSPKSSAYGVIDADIYNDDTARDKNDLVNKMKATLVDSPSIQYTANLNRFAADNNIADKLNDLALGNYGFVRSRQGLDEELRIIQIDLYPQEKSKESTVTFGNFLLNPAQLIADLNSNKAQAAKEISGLQRGQSNVKEQLAKGITTILDGEVDD</sequence>
<dbReference type="RefSeq" id="WP_317072117.1">
    <property type="nucleotide sequence ID" value="NZ_JAWJAV010000003.1"/>
</dbReference>
<feature type="domain" description="Tail spike" evidence="1">
    <location>
        <begin position="90"/>
        <end position="327"/>
    </location>
</feature>
<dbReference type="Pfam" id="PF06605">
    <property type="entry name" value="Prophage_tail"/>
    <property type="match status" value="1"/>
</dbReference>
<dbReference type="NCBIfam" id="TIGR01665">
    <property type="entry name" value="put_anti_recept"/>
    <property type="match status" value="1"/>
</dbReference>
<dbReference type="Proteomes" id="UP001280897">
    <property type="component" value="Unassembled WGS sequence"/>
</dbReference>
<gene>
    <name evidence="3" type="ORF">R0G89_05340</name>
</gene>
<accession>A0AAW8YI33</accession>
<evidence type="ECO:0000259" key="2">
    <source>
        <dbReference type="Pfam" id="PF18994"/>
    </source>
</evidence>
<dbReference type="Gene3D" id="3.55.50.40">
    <property type="match status" value="1"/>
</dbReference>
<dbReference type="InterPro" id="IPR007119">
    <property type="entry name" value="Phage_tail_spike_N"/>
</dbReference>
<evidence type="ECO:0000259" key="1">
    <source>
        <dbReference type="Pfam" id="PF06605"/>
    </source>
</evidence>
<dbReference type="InterPro" id="IPR010572">
    <property type="entry name" value="Tail_dom"/>
</dbReference>
<organism evidence="3 4">
    <name type="scientific">Pediococcus acidilactici</name>
    <dbReference type="NCBI Taxonomy" id="1254"/>
    <lineage>
        <taxon>Bacteria</taxon>
        <taxon>Bacillati</taxon>
        <taxon>Bacillota</taxon>
        <taxon>Bacilli</taxon>
        <taxon>Lactobacillales</taxon>
        <taxon>Lactobacillaceae</taxon>
        <taxon>Pediococcus</taxon>
        <taxon>Pediococcus acidilactici group</taxon>
    </lineage>
</organism>
<reference evidence="3" key="1">
    <citation type="journal article" date="2023" name="PeerJ">
        <title>Selection and evaluation of lactic acid bacteria from chicken feces in Thailand as potential probiotics.</title>
        <authorList>
            <person name="Khurajog B."/>
            <person name="Disastra Y."/>
            <person name="Lawwyne L.D."/>
            <person name="Sirichokchatchawan W."/>
            <person name="Niyomtham W."/>
            <person name="Yindee J."/>
            <person name="Hampson D.J."/>
            <person name="Prapasarakul N."/>
        </authorList>
    </citation>
    <scope>NUCLEOTIDE SEQUENCE</scope>
    <source>
        <strain evidence="3">BF9</strain>
    </source>
</reference>
<dbReference type="Pfam" id="PF18994">
    <property type="entry name" value="Prophage_tailD1"/>
    <property type="match status" value="1"/>
</dbReference>
<evidence type="ECO:0000313" key="3">
    <source>
        <dbReference type="EMBL" id="MDV2621154.1"/>
    </source>
</evidence>
<dbReference type="InterPro" id="IPR044051">
    <property type="entry name" value="Prophage_tail_N"/>
</dbReference>
<dbReference type="Gene3D" id="6.20.110.10">
    <property type="match status" value="1"/>
</dbReference>